<evidence type="ECO:0000259" key="3">
    <source>
        <dbReference type="PROSITE" id="PS50977"/>
    </source>
</evidence>
<dbReference type="Proteomes" id="UP000823863">
    <property type="component" value="Unassembled WGS sequence"/>
</dbReference>
<dbReference type="InterPro" id="IPR009057">
    <property type="entry name" value="Homeodomain-like_sf"/>
</dbReference>
<dbReference type="InterPro" id="IPR050624">
    <property type="entry name" value="HTH-type_Tx_Regulator"/>
</dbReference>
<dbReference type="PANTHER" id="PTHR43479:SF7">
    <property type="entry name" value="TETR-FAMILY TRANSCRIPTIONAL REGULATOR"/>
    <property type="match status" value="1"/>
</dbReference>
<evidence type="ECO:0000313" key="5">
    <source>
        <dbReference type="Proteomes" id="UP000823863"/>
    </source>
</evidence>
<evidence type="ECO:0000256" key="2">
    <source>
        <dbReference type="PROSITE-ProRule" id="PRU00335"/>
    </source>
</evidence>
<dbReference type="PANTHER" id="PTHR43479">
    <property type="entry name" value="ACREF/ENVCD OPERON REPRESSOR-RELATED"/>
    <property type="match status" value="1"/>
</dbReference>
<keyword evidence="1 2" id="KW-0238">DNA-binding</keyword>
<organism evidence="4 5">
    <name type="scientific">Candidatus Enterocloster excrementigallinarum</name>
    <dbReference type="NCBI Taxonomy" id="2838558"/>
    <lineage>
        <taxon>Bacteria</taxon>
        <taxon>Bacillati</taxon>
        <taxon>Bacillota</taxon>
        <taxon>Clostridia</taxon>
        <taxon>Lachnospirales</taxon>
        <taxon>Lachnospiraceae</taxon>
        <taxon>Enterocloster</taxon>
    </lineage>
</organism>
<feature type="DNA-binding region" description="H-T-H motif" evidence="2">
    <location>
        <begin position="30"/>
        <end position="49"/>
    </location>
</feature>
<reference evidence="4" key="2">
    <citation type="submission" date="2021-04" db="EMBL/GenBank/DDBJ databases">
        <authorList>
            <person name="Gilroy R."/>
        </authorList>
    </citation>
    <scope>NUCLEOTIDE SEQUENCE</scope>
    <source>
        <strain evidence="4">CHK198-12963</strain>
    </source>
</reference>
<dbReference type="PROSITE" id="PS50977">
    <property type="entry name" value="HTH_TETR_2"/>
    <property type="match status" value="1"/>
</dbReference>
<dbReference type="Pfam" id="PF00440">
    <property type="entry name" value="TetR_N"/>
    <property type="match status" value="1"/>
</dbReference>
<accession>A0A9D2TEJ4</accession>
<dbReference type="InterPro" id="IPR001647">
    <property type="entry name" value="HTH_TetR"/>
</dbReference>
<name>A0A9D2TEJ4_9FIRM</name>
<dbReference type="Gene3D" id="1.10.357.10">
    <property type="entry name" value="Tetracycline Repressor, domain 2"/>
    <property type="match status" value="1"/>
</dbReference>
<feature type="domain" description="HTH tetR-type" evidence="3">
    <location>
        <begin position="7"/>
        <end position="67"/>
    </location>
</feature>
<dbReference type="InterPro" id="IPR039532">
    <property type="entry name" value="TetR_C_Firmicutes"/>
</dbReference>
<sequence length="187" mass="21791">MSHSAQEKTKYKLAASMKECMLHTPVDKITVTQIAKGCGVTRQTFYRNFLDKYDLINWYFDRLVLQAFEQIGYGSTVLESLTQKFHFILSEKVFFTQAFRSHDCNSVKEHDFRLILQFYTDLIARKSSRPLKEELQFLLEMYCQGSVYMTSKWVLGGMKDSPEEMARKLVDAMPPKLAQVFEQLGLL</sequence>
<proteinExistence type="predicted"/>
<reference evidence="4" key="1">
    <citation type="journal article" date="2021" name="PeerJ">
        <title>Extensive microbial diversity within the chicken gut microbiome revealed by metagenomics and culture.</title>
        <authorList>
            <person name="Gilroy R."/>
            <person name="Ravi A."/>
            <person name="Getino M."/>
            <person name="Pursley I."/>
            <person name="Horton D.L."/>
            <person name="Alikhan N.F."/>
            <person name="Baker D."/>
            <person name="Gharbi K."/>
            <person name="Hall N."/>
            <person name="Watson M."/>
            <person name="Adriaenssens E.M."/>
            <person name="Foster-Nyarko E."/>
            <person name="Jarju S."/>
            <person name="Secka A."/>
            <person name="Antonio M."/>
            <person name="Oren A."/>
            <person name="Chaudhuri R.R."/>
            <person name="La Ragione R."/>
            <person name="Hildebrand F."/>
            <person name="Pallen M.J."/>
        </authorList>
    </citation>
    <scope>NUCLEOTIDE SEQUENCE</scope>
    <source>
        <strain evidence="4">CHK198-12963</strain>
    </source>
</reference>
<dbReference type="Pfam" id="PF14278">
    <property type="entry name" value="TetR_C_8"/>
    <property type="match status" value="1"/>
</dbReference>
<gene>
    <name evidence="4" type="ORF">H9931_03890</name>
</gene>
<comment type="caution">
    <text evidence="4">The sequence shown here is derived from an EMBL/GenBank/DDBJ whole genome shotgun (WGS) entry which is preliminary data.</text>
</comment>
<dbReference type="AlphaFoldDB" id="A0A9D2TEJ4"/>
<protein>
    <submittedName>
        <fullName evidence="4">TetR/AcrR family transcriptional regulator</fullName>
    </submittedName>
</protein>
<evidence type="ECO:0000313" key="4">
    <source>
        <dbReference type="EMBL" id="HJC65848.1"/>
    </source>
</evidence>
<evidence type="ECO:0000256" key="1">
    <source>
        <dbReference type="ARBA" id="ARBA00023125"/>
    </source>
</evidence>
<dbReference type="GO" id="GO:0003677">
    <property type="term" value="F:DNA binding"/>
    <property type="evidence" value="ECO:0007669"/>
    <property type="project" value="UniProtKB-UniRule"/>
</dbReference>
<dbReference type="EMBL" id="DWWB01000017">
    <property type="protein sequence ID" value="HJC65848.1"/>
    <property type="molecule type" value="Genomic_DNA"/>
</dbReference>
<dbReference type="SUPFAM" id="SSF46689">
    <property type="entry name" value="Homeodomain-like"/>
    <property type="match status" value="1"/>
</dbReference>